<sequence length="330" mass="35728">MMILGLSFKPLSAPGSWHKASPTCRALIPIRVAGDADGDQTSRNGSLHFIISLSPASGLCSIQYKSIPRSATAAQARNSTPQPLAHTPWKGPKDGQALKTGFAFGSDRWKSAGCAPPLYLSLYSTAQSCYHTLQYIMTYNQTPASIPNRHLPHPHPLPPPCLYPWQKPFAIAQHQSPLLSPYRSRTRQPRHSPYDAHPTGNVTAFAGSARALLGTWFPYIAPELSSGATLQVAALVRHQTRAFLYYCAATRAAKQPRFVLIPTPCSLPRPLTLAGAKHVVSFVDIHPLVPRFVCTTRILVDPALSKALSAVDPSHASQFASFLTPSSKPG</sequence>
<evidence type="ECO:0000313" key="2">
    <source>
        <dbReference type="EMBL" id="KAF4467106.1"/>
    </source>
</evidence>
<dbReference type="AlphaFoldDB" id="A0A8H4LE37"/>
<gene>
    <name evidence="2" type="ORF">FALBO_6022</name>
</gene>
<evidence type="ECO:0000313" key="3">
    <source>
        <dbReference type="Proteomes" id="UP000554235"/>
    </source>
</evidence>
<dbReference type="Proteomes" id="UP000554235">
    <property type="component" value="Unassembled WGS sequence"/>
</dbReference>
<feature type="compositionally biased region" description="Polar residues" evidence="1">
    <location>
        <begin position="72"/>
        <end position="82"/>
    </location>
</feature>
<dbReference type="EMBL" id="JAADYS010000787">
    <property type="protein sequence ID" value="KAF4467106.1"/>
    <property type="molecule type" value="Genomic_DNA"/>
</dbReference>
<comment type="caution">
    <text evidence="2">The sequence shown here is derived from an EMBL/GenBank/DDBJ whole genome shotgun (WGS) entry which is preliminary data.</text>
</comment>
<evidence type="ECO:0000256" key="1">
    <source>
        <dbReference type="SAM" id="MobiDB-lite"/>
    </source>
</evidence>
<reference evidence="2 3" key="1">
    <citation type="submission" date="2020-01" db="EMBL/GenBank/DDBJ databases">
        <title>Identification and distribution of gene clusters putatively required for synthesis of sphingolipid metabolism inhibitors in phylogenetically diverse species of the filamentous fungus Fusarium.</title>
        <authorList>
            <person name="Kim H.-S."/>
            <person name="Busman M."/>
            <person name="Brown D.W."/>
            <person name="Divon H."/>
            <person name="Uhlig S."/>
            <person name="Proctor R.H."/>
        </authorList>
    </citation>
    <scope>NUCLEOTIDE SEQUENCE [LARGE SCALE GENOMIC DNA]</scope>
    <source>
        <strain evidence="2 3">NRRL 20459</strain>
    </source>
</reference>
<proteinExistence type="predicted"/>
<organism evidence="2 3">
    <name type="scientific">Fusarium albosuccineum</name>
    <dbReference type="NCBI Taxonomy" id="1237068"/>
    <lineage>
        <taxon>Eukaryota</taxon>
        <taxon>Fungi</taxon>
        <taxon>Dikarya</taxon>
        <taxon>Ascomycota</taxon>
        <taxon>Pezizomycotina</taxon>
        <taxon>Sordariomycetes</taxon>
        <taxon>Hypocreomycetidae</taxon>
        <taxon>Hypocreales</taxon>
        <taxon>Nectriaceae</taxon>
        <taxon>Fusarium</taxon>
        <taxon>Fusarium decemcellulare species complex</taxon>
    </lineage>
</organism>
<feature type="region of interest" description="Disordered" evidence="1">
    <location>
        <begin position="72"/>
        <end position="94"/>
    </location>
</feature>
<name>A0A8H4LE37_9HYPO</name>
<accession>A0A8H4LE37</accession>
<protein>
    <submittedName>
        <fullName evidence="2">Uncharacterized protein</fullName>
    </submittedName>
</protein>
<keyword evidence="3" id="KW-1185">Reference proteome</keyword>